<dbReference type="PANTHER" id="PTHR43071">
    <property type="entry name" value="2-AMINO-4-HYDROXY-6-HYDROXYMETHYLDIHYDROPTERIDINE PYROPHOSPHOKINASE"/>
    <property type="match status" value="1"/>
</dbReference>
<evidence type="ECO:0000256" key="5">
    <source>
        <dbReference type="ARBA" id="ARBA00022741"/>
    </source>
</evidence>
<dbReference type="EMBL" id="FMYM01000013">
    <property type="protein sequence ID" value="SDC71480.1"/>
    <property type="molecule type" value="Genomic_DNA"/>
</dbReference>
<evidence type="ECO:0000256" key="3">
    <source>
        <dbReference type="ARBA" id="ARBA00013253"/>
    </source>
</evidence>
<proteinExistence type="predicted"/>
<reference evidence="11" key="1">
    <citation type="submission" date="2016-09" db="EMBL/GenBank/DDBJ databases">
        <authorList>
            <person name="Varghese N."/>
            <person name="Submissions S."/>
        </authorList>
    </citation>
    <scope>NUCLEOTIDE SEQUENCE [LARGE SCALE GENOMIC DNA]</scope>
    <source>
        <strain evidence="11">25nlg</strain>
    </source>
</reference>
<evidence type="ECO:0000256" key="2">
    <source>
        <dbReference type="ARBA" id="ARBA00005051"/>
    </source>
</evidence>
<dbReference type="EC" id="2.7.6.3" evidence="3"/>
<keyword evidence="8" id="KW-0289">Folate biosynthesis</keyword>
<dbReference type="Pfam" id="PF01288">
    <property type="entry name" value="HPPK"/>
    <property type="match status" value="1"/>
</dbReference>
<dbReference type="AlphaFoldDB" id="A0A1G6NTZ2"/>
<dbReference type="GO" id="GO:0003848">
    <property type="term" value="F:2-amino-4-hydroxy-6-hydroxymethyldihydropteridine diphosphokinase activity"/>
    <property type="evidence" value="ECO:0007669"/>
    <property type="project" value="UniProtKB-EC"/>
</dbReference>
<dbReference type="PROSITE" id="PS00794">
    <property type="entry name" value="HPPK"/>
    <property type="match status" value="1"/>
</dbReference>
<dbReference type="STRING" id="1464122.SAMN05421737_11377"/>
<dbReference type="PANTHER" id="PTHR43071:SF1">
    <property type="entry name" value="2-AMINO-4-HYDROXY-6-HYDROXYMETHYLDIHYDROPTERIDINE PYROPHOSPHOKINASE"/>
    <property type="match status" value="1"/>
</dbReference>
<keyword evidence="4" id="KW-0808">Transferase</keyword>
<evidence type="ECO:0000256" key="4">
    <source>
        <dbReference type="ARBA" id="ARBA00022679"/>
    </source>
</evidence>
<keyword evidence="7" id="KW-0067">ATP-binding</keyword>
<evidence type="ECO:0000313" key="11">
    <source>
        <dbReference type="Proteomes" id="UP000242662"/>
    </source>
</evidence>
<accession>A0A1G6NTZ2</accession>
<dbReference type="InterPro" id="IPR000550">
    <property type="entry name" value="Hppk"/>
</dbReference>
<feature type="domain" description="7,8-dihydro-6-hydroxymethylpterin-pyrophosphokinase" evidence="9">
    <location>
        <begin position="89"/>
        <end position="100"/>
    </location>
</feature>
<organism evidence="10 11">
    <name type="scientific">Shouchella lonarensis</name>
    <dbReference type="NCBI Taxonomy" id="1464122"/>
    <lineage>
        <taxon>Bacteria</taxon>
        <taxon>Bacillati</taxon>
        <taxon>Bacillota</taxon>
        <taxon>Bacilli</taxon>
        <taxon>Bacillales</taxon>
        <taxon>Bacillaceae</taxon>
        <taxon>Shouchella</taxon>
    </lineage>
</organism>
<dbReference type="OrthoDB" id="9808041at2"/>
<dbReference type="NCBIfam" id="TIGR01498">
    <property type="entry name" value="folK"/>
    <property type="match status" value="1"/>
</dbReference>
<name>A0A1G6NTZ2_9BACI</name>
<keyword evidence="5" id="KW-0547">Nucleotide-binding</keyword>
<dbReference type="CDD" id="cd00483">
    <property type="entry name" value="HPPK"/>
    <property type="match status" value="1"/>
</dbReference>
<dbReference type="GO" id="GO:0016301">
    <property type="term" value="F:kinase activity"/>
    <property type="evidence" value="ECO:0007669"/>
    <property type="project" value="UniProtKB-KW"/>
</dbReference>
<dbReference type="InterPro" id="IPR035907">
    <property type="entry name" value="Hppk_sf"/>
</dbReference>
<evidence type="ECO:0000256" key="8">
    <source>
        <dbReference type="ARBA" id="ARBA00022909"/>
    </source>
</evidence>
<comment type="catalytic activity">
    <reaction evidence="1">
        <text>6-hydroxymethyl-7,8-dihydropterin + ATP = (7,8-dihydropterin-6-yl)methyl diphosphate + AMP + H(+)</text>
        <dbReference type="Rhea" id="RHEA:11412"/>
        <dbReference type="ChEBI" id="CHEBI:15378"/>
        <dbReference type="ChEBI" id="CHEBI:30616"/>
        <dbReference type="ChEBI" id="CHEBI:44841"/>
        <dbReference type="ChEBI" id="CHEBI:72950"/>
        <dbReference type="ChEBI" id="CHEBI:456215"/>
        <dbReference type="EC" id="2.7.6.3"/>
    </reaction>
</comment>
<evidence type="ECO:0000256" key="1">
    <source>
        <dbReference type="ARBA" id="ARBA00000198"/>
    </source>
</evidence>
<evidence type="ECO:0000259" key="9">
    <source>
        <dbReference type="PROSITE" id="PS00794"/>
    </source>
</evidence>
<dbReference type="UniPathway" id="UPA00077">
    <property type="reaction ID" value="UER00155"/>
</dbReference>
<dbReference type="RefSeq" id="WP_090776624.1">
    <property type="nucleotide sequence ID" value="NZ_FMYM01000013.1"/>
</dbReference>
<evidence type="ECO:0000256" key="6">
    <source>
        <dbReference type="ARBA" id="ARBA00022777"/>
    </source>
</evidence>
<evidence type="ECO:0000313" key="10">
    <source>
        <dbReference type="EMBL" id="SDC71480.1"/>
    </source>
</evidence>
<sequence length="175" mass="19903">MTHNVFLALGSNIGDREAYLNEAIHALHGHAAIAVVRMSSIYETAPVGYTDQEPFLNQVVEVQTTLSPDSLLQATQTIECSLGRKRMIRFGPRTIDLDILLFNRENIEKEQLQIPHPRMWERLFVLMPLAELVPDLYVESRGQTVRALCEAFSEREGISLWRPAIEIEVAMCLKK</sequence>
<dbReference type="GO" id="GO:0046656">
    <property type="term" value="P:folic acid biosynthetic process"/>
    <property type="evidence" value="ECO:0007669"/>
    <property type="project" value="UniProtKB-KW"/>
</dbReference>
<dbReference type="GO" id="GO:0005524">
    <property type="term" value="F:ATP binding"/>
    <property type="evidence" value="ECO:0007669"/>
    <property type="project" value="UniProtKB-KW"/>
</dbReference>
<keyword evidence="6 10" id="KW-0418">Kinase</keyword>
<dbReference type="Gene3D" id="3.30.70.560">
    <property type="entry name" value="7,8-Dihydro-6-hydroxymethylpterin-pyrophosphokinase HPPK"/>
    <property type="match status" value="1"/>
</dbReference>
<dbReference type="GO" id="GO:0046654">
    <property type="term" value="P:tetrahydrofolate biosynthetic process"/>
    <property type="evidence" value="ECO:0007669"/>
    <property type="project" value="UniProtKB-UniPathway"/>
</dbReference>
<keyword evidence="11" id="KW-1185">Reference proteome</keyword>
<protein>
    <recommendedName>
        <fullName evidence="3">2-amino-4-hydroxy-6-hydroxymethyldihydropteridine diphosphokinase</fullName>
        <ecNumber evidence="3">2.7.6.3</ecNumber>
    </recommendedName>
</protein>
<evidence type="ECO:0000256" key="7">
    <source>
        <dbReference type="ARBA" id="ARBA00022840"/>
    </source>
</evidence>
<gene>
    <name evidence="10" type="ORF">SAMN05421737_11377</name>
</gene>
<dbReference type="Proteomes" id="UP000242662">
    <property type="component" value="Unassembled WGS sequence"/>
</dbReference>
<comment type="pathway">
    <text evidence="2">Cofactor biosynthesis; tetrahydrofolate biosynthesis; 2-amino-4-hydroxy-6-hydroxymethyl-7,8-dihydropteridine diphosphate from 7,8-dihydroneopterin triphosphate: step 4/4.</text>
</comment>
<dbReference type="SUPFAM" id="SSF55083">
    <property type="entry name" value="6-hydroxymethyl-7,8-dihydropterin pyrophosphokinase, HPPK"/>
    <property type="match status" value="1"/>
</dbReference>